<evidence type="ECO:0000256" key="7">
    <source>
        <dbReference type="SAM" id="Phobius"/>
    </source>
</evidence>
<dbReference type="InterPro" id="IPR007341">
    <property type="entry name" value="Transgly_assoc"/>
</dbReference>
<proteinExistence type="inferred from homology"/>
<evidence type="ECO:0000256" key="3">
    <source>
        <dbReference type="ARBA" id="ARBA00022475"/>
    </source>
</evidence>
<evidence type="ECO:0000256" key="5">
    <source>
        <dbReference type="ARBA" id="ARBA00022989"/>
    </source>
</evidence>
<name>A0A6L6HP47_9RHOB</name>
<keyword evidence="9" id="KW-1185">Reference proteome</keyword>
<dbReference type="Pfam" id="PF04226">
    <property type="entry name" value="Transgly_assoc"/>
    <property type="match status" value="1"/>
</dbReference>
<keyword evidence="4 7" id="KW-0812">Transmembrane</keyword>
<dbReference type="RefSeq" id="WP_154764151.1">
    <property type="nucleotide sequence ID" value="NZ_WMBT01000003.1"/>
</dbReference>
<evidence type="ECO:0000313" key="8">
    <source>
        <dbReference type="EMBL" id="MTE00081.1"/>
    </source>
</evidence>
<sequence length="85" mass="8945">MEGFGWIASIILGAIAGWIAEKIMKTDSGLLMNIILGIVGALIGNFLFDMLIGTSAEGSIVGQLIVAVIGACILIWIVRMVRGRA</sequence>
<comment type="similarity">
    <text evidence="2">Belongs to the UPF0410 family.</text>
</comment>
<feature type="transmembrane region" description="Helical" evidence="7">
    <location>
        <begin position="6"/>
        <end position="23"/>
    </location>
</feature>
<feature type="transmembrane region" description="Helical" evidence="7">
    <location>
        <begin position="60"/>
        <end position="78"/>
    </location>
</feature>
<dbReference type="PANTHER" id="PTHR33884:SF3">
    <property type="entry name" value="UPF0410 PROTEIN YMGE"/>
    <property type="match status" value="1"/>
</dbReference>
<keyword evidence="5 7" id="KW-1133">Transmembrane helix</keyword>
<feature type="transmembrane region" description="Helical" evidence="7">
    <location>
        <begin position="30"/>
        <end position="48"/>
    </location>
</feature>
<gene>
    <name evidence="8" type="ORF">GIY56_07265</name>
</gene>
<evidence type="ECO:0000256" key="6">
    <source>
        <dbReference type="ARBA" id="ARBA00023136"/>
    </source>
</evidence>
<dbReference type="Proteomes" id="UP000481417">
    <property type="component" value="Unassembled WGS sequence"/>
</dbReference>
<evidence type="ECO:0000313" key="9">
    <source>
        <dbReference type="Proteomes" id="UP000481417"/>
    </source>
</evidence>
<evidence type="ECO:0000256" key="2">
    <source>
        <dbReference type="ARBA" id="ARBA00011006"/>
    </source>
</evidence>
<evidence type="ECO:0000256" key="4">
    <source>
        <dbReference type="ARBA" id="ARBA00022692"/>
    </source>
</evidence>
<dbReference type="PANTHER" id="PTHR33884">
    <property type="entry name" value="UPF0410 PROTEIN YMGE"/>
    <property type="match status" value="1"/>
</dbReference>
<keyword evidence="3" id="KW-1003">Cell membrane</keyword>
<comment type="subcellular location">
    <subcellularLocation>
        <location evidence="1">Cell membrane</location>
        <topology evidence="1">Multi-pass membrane protein</topology>
    </subcellularLocation>
</comment>
<organism evidence="8 9">
    <name type="scientific">Paracoccus lichenicola</name>
    <dbReference type="NCBI Taxonomy" id="2665644"/>
    <lineage>
        <taxon>Bacteria</taxon>
        <taxon>Pseudomonadati</taxon>
        <taxon>Pseudomonadota</taxon>
        <taxon>Alphaproteobacteria</taxon>
        <taxon>Rhodobacterales</taxon>
        <taxon>Paracoccaceae</taxon>
        <taxon>Paracoccus</taxon>
    </lineage>
</organism>
<protein>
    <submittedName>
        <fullName evidence="8">GlsB/YeaQ/YmgE family stress response membrane protein</fullName>
    </submittedName>
</protein>
<reference evidence="8 9" key="1">
    <citation type="submission" date="2019-11" db="EMBL/GenBank/DDBJ databases">
        <authorList>
            <person name="Lang L."/>
        </authorList>
    </citation>
    <scope>NUCLEOTIDE SEQUENCE [LARGE SCALE GENOMIC DNA]</scope>
    <source>
        <strain evidence="8 9">YIM 132242</strain>
    </source>
</reference>
<dbReference type="AlphaFoldDB" id="A0A6L6HP47"/>
<evidence type="ECO:0000256" key="1">
    <source>
        <dbReference type="ARBA" id="ARBA00004651"/>
    </source>
</evidence>
<dbReference type="EMBL" id="WMBT01000003">
    <property type="protein sequence ID" value="MTE00081.1"/>
    <property type="molecule type" value="Genomic_DNA"/>
</dbReference>
<accession>A0A6L6HP47</accession>
<dbReference type="GO" id="GO:0005886">
    <property type="term" value="C:plasma membrane"/>
    <property type="evidence" value="ECO:0007669"/>
    <property type="project" value="UniProtKB-SubCell"/>
</dbReference>
<comment type="caution">
    <text evidence="8">The sequence shown here is derived from an EMBL/GenBank/DDBJ whole genome shotgun (WGS) entry which is preliminary data.</text>
</comment>
<keyword evidence="6 7" id="KW-0472">Membrane</keyword>